<accession>A0A1R1MLI9</accession>
<evidence type="ECO:0000256" key="1">
    <source>
        <dbReference type="SAM" id="MobiDB-lite"/>
    </source>
</evidence>
<dbReference type="Pfam" id="PF05036">
    <property type="entry name" value="SPOR"/>
    <property type="match status" value="1"/>
</dbReference>
<dbReference type="AlphaFoldDB" id="A0A1R1MLI9"/>
<evidence type="ECO:0000256" key="2">
    <source>
        <dbReference type="SAM" id="Phobius"/>
    </source>
</evidence>
<keyword evidence="2" id="KW-0812">Transmembrane</keyword>
<dbReference type="STRING" id="1914305.BLW93_04315"/>
<evidence type="ECO:0000259" key="3">
    <source>
        <dbReference type="Pfam" id="PF05036"/>
    </source>
</evidence>
<feature type="compositionally biased region" description="Low complexity" evidence="1">
    <location>
        <begin position="245"/>
        <end position="259"/>
    </location>
</feature>
<comment type="caution">
    <text evidence="4">The sequence shown here is derived from an EMBL/GenBank/DDBJ whole genome shotgun (WGS) entry which is preliminary data.</text>
</comment>
<reference evidence="4 5" key="1">
    <citation type="submission" date="2016-10" db="EMBL/GenBank/DDBJ databases">
        <title>Genome sequence of a sulfur-reducing bacterium Desulfurobacterium indicum K6013.</title>
        <authorList>
            <person name="Cao J."/>
            <person name="Shao Z."/>
            <person name="Alain K."/>
            <person name="Jebbar M."/>
        </authorList>
    </citation>
    <scope>NUCLEOTIDE SEQUENCE [LARGE SCALE GENOMIC DNA]</scope>
    <source>
        <strain evidence="4 5">K6013</strain>
    </source>
</reference>
<evidence type="ECO:0000313" key="4">
    <source>
        <dbReference type="EMBL" id="OMH40623.1"/>
    </source>
</evidence>
<dbReference type="Proteomes" id="UP000187408">
    <property type="component" value="Unassembled WGS sequence"/>
</dbReference>
<dbReference type="InterPro" id="IPR036680">
    <property type="entry name" value="SPOR-like_sf"/>
</dbReference>
<organism evidence="4 5">
    <name type="scientific">Desulfurobacterium indicum</name>
    <dbReference type="NCBI Taxonomy" id="1914305"/>
    <lineage>
        <taxon>Bacteria</taxon>
        <taxon>Pseudomonadati</taxon>
        <taxon>Aquificota</taxon>
        <taxon>Aquificia</taxon>
        <taxon>Desulfurobacteriales</taxon>
        <taxon>Desulfurobacteriaceae</taxon>
        <taxon>Desulfurobacterium</taxon>
    </lineage>
</organism>
<feature type="region of interest" description="Disordered" evidence="1">
    <location>
        <begin position="239"/>
        <end position="260"/>
    </location>
</feature>
<dbReference type="InterPro" id="IPR007730">
    <property type="entry name" value="SPOR-like_dom"/>
</dbReference>
<sequence>MRSFWIIFIATIILPISAFAKVFYSIQLSARKSMQTAYEILKEVEKYPKARIDIVDGYYKVRIGLFSTYGEAKKFLIKNKIRKSFKGAFITKVDDKILKTSIYPSTLQTEKIKTPEKKNPISNNETIKSENATTESNKEKINAENEAFSVSLYKTDNREKAIKFFKGLPDEIKKEAFLYEENGTYSVRAFLVKGYKNATEKENSIKYLHFETEIKPTKKANIEKILENRTENVTQNKAKPAPFIPKTNKPTTKTQTPQTTKEKKTLSTYIIIAALAAAISGGFLILNLFLRRKRTLKEARDMYELLTNALKKGNTALVKEIVVPYLARYPEDIKAQELYALALEKEGRYIEAADIYFAIAEVLEGKKQFEKAEKFKKKAENLVNREFKKNQPE</sequence>
<dbReference type="GO" id="GO:0042834">
    <property type="term" value="F:peptidoglycan binding"/>
    <property type="evidence" value="ECO:0007669"/>
    <property type="project" value="InterPro"/>
</dbReference>
<name>A0A1R1MLI9_9BACT</name>
<feature type="transmembrane region" description="Helical" evidence="2">
    <location>
        <begin position="266"/>
        <end position="290"/>
    </location>
</feature>
<protein>
    <recommendedName>
        <fullName evidence="3">SPOR domain-containing protein</fullName>
    </recommendedName>
</protein>
<keyword evidence="5" id="KW-1185">Reference proteome</keyword>
<keyword evidence="2" id="KW-0472">Membrane</keyword>
<gene>
    <name evidence="4" type="ORF">BLW93_04315</name>
</gene>
<dbReference type="OrthoDB" id="12780at2"/>
<keyword evidence="2" id="KW-1133">Transmembrane helix</keyword>
<proteinExistence type="predicted"/>
<dbReference type="Gene3D" id="3.30.70.1070">
    <property type="entry name" value="Sporulation related repeat"/>
    <property type="match status" value="1"/>
</dbReference>
<dbReference type="RefSeq" id="WP_076712880.1">
    <property type="nucleotide sequence ID" value="NZ_MOEN01000012.1"/>
</dbReference>
<feature type="domain" description="SPOR" evidence="3">
    <location>
        <begin position="23"/>
        <end position="90"/>
    </location>
</feature>
<evidence type="ECO:0000313" key="5">
    <source>
        <dbReference type="Proteomes" id="UP000187408"/>
    </source>
</evidence>
<dbReference type="EMBL" id="MOEN01000012">
    <property type="protein sequence ID" value="OMH40623.1"/>
    <property type="molecule type" value="Genomic_DNA"/>
</dbReference>